<evidence type="ECO:0000256" key="1">
    <source>
        <dbReference type="SAM" id="SignalP"/>
    </source>
</evidence>
<dbReference type="OrthoDB" id="2748713at2759"/>
<sequence>MAPACCTSAVVLHLHLTHLHLTHLRVVFHYAVRCPRATQASTTQEEQNTVYTADETDLHAIATHVFDAMQTVRYILLATCGHTYRSLPRNEGPPGATEALNKWHTSKAWRRTADRLARRHEPSNGKTSPVVLSREATEKIVAQEELHLSRDEEVRTFILANLSS</sequence>
<organism evidence="2 3">
    <name type="scientific">Ganoderma sinense ZZ0214-1</name>
    <dbReference type="NCBI Taxonomy" id="1077348"/>
    <lineage>
        <taxon>Eukaryota</taxon>
        <taxon>Fungi</taxon>
        <taxon>Dikarya</taxon>
        <taxon>Basidiomycota</taxon>
        <taxon>Agaricomycotina</taxon>
        <taxon>Agaricomycetes</taxon>
        <taxon>Polyporales</taxon>
        <taxon>Polyporaceae</taxon>
        <taxon>Ganoderma</taxon>
    </lineage>
</organism>
<proteinExistence type="predicted"/>
<dbReference type="EMBL" id="AYKW01000017">
    <property type="protein sequence ID" value="PIL29987.1"/>
    <property type="molecule type" value="Genomic_DNA"/>
</dbReference>
<accession>A0A2G8S8C5</accession>
<dbReference type="Proteomes" id="UP000230002">
    <property type="component" value="Unassembled WGS sequence"/>
</dbReference>
<keyword evidence="3" id="KW-1185">Reference proteome</keyword>
<comment type="caution">
    <text evidence="2">The sequence shown here is derived from an EMBL/GenBank/DDBJ whole genome shotgun (WGS) entry which is preliminary data.</text>
</comment>
<evidence type="ECO:0000313" key="3">
    <source>
        <dbReference type="Proteomes" id="UP000230002"/>
    </source>
</evidence>
<name>A0A2G8S8C5_9APHY</name>
<keyword evidence="1" id="KW-0732">Signal</keyword>
<feature type="chain" id="PRO_5013869952" evidence="1">
    <location>
        <begin position="25"/>
        <end position="164"/>
    </location>
</feature>
<reference evidence="2 3" key="1">
    <citation type="journal article" date="2015" name="Sci. Rep.">
        <title>Chromosome-level genome map provides insights into diverse defense mechanisms in the medicinal fungus Ganoderma sinense.</title>
        <authorList>
            <person name="Zhu Y."/>
            <person name="Xu J."/>
            <person name="Sun C."/>
            <person name="Zhou S."/>
            <person name="Xu H."/>
            <person name="Nelson D.R."/>
            <person name="Qian J."/>
            <person name="Song J."/>
            <person name="Luo H."/>
            <person name="Xiang L."/>
            <person name="Li Y."/>
            <person name="Xu Z."/>
            <person name="Ji A."/>
            <person name="Wang L."/>
            <person name="Lu S."/>
            <person name="Hayward A."/>
            <person name="Sun W."/>
            <person name="Li X."/>
            <person name="Schwartz D.C."/>
            <person name="Wang Y."/>
            <person name="Chen S."/>
        </authorList>
    </citation>
    <scope>NUCLEOTIDE SEQUENCE [LARGE SCALE GENOMIC DNA]</scope>
    <source>
        <strain evidence="2 3">ZZ0214-1</strain>
    </source>
</reference>
<dbReference type="AlphaFoldDB" id="A0A2G8S8C5"/>
<gene>
    <name evidence="2" type="ORF">GSI_07898</name>
</gene>
<evidence type="ECO:0000313" key="2">
    <source>
        <dbReference type="EMBL" id="PIL29987.1"/>
    </source>
</evidence>
<feature type="signal peptide" evidence="1">
    <location>
        <begin position="1"/>
        <end position="24"/>
    </location>
</feature>
<protein>
    <submittedName>
        <fullName evidence="2">Uncharacterized protein</fullName>
    </submittedName>
</protein>